<keyword evidence="3" id="KW-1185">Reference proteome</keyword>
<dbReference type="RefSeq" id="WP_100511793.1">
    <property type="nucleotide sequence ID" value="NZ_PEBI01000006.1"/>
</dbReference>
<dbReference type="Pfam" id="PF09588">
    <property type="entry name" value="YqaJ"/>
    <property type="match status" value="1"/>
</dbReference>
<dbReference type="OrthoDB" id="3197230at2"/>
<dbReference type="SUPFAM" id="SSF52980">
    <property type="entry name" value="Restriction endonuclease-like"/>
    <property type="match status" value="1"/>
</dbReference>
<dbReference type="InterPro" id="IPR011335">
    <property type="entry name" value="Restrct_endonuc-II-like"/>
</dbReference>
<dbReference type="Gene3D" id="3.90.320.10">
    <property type="match status" value="1"/>
</dbReference>
<gene>
    <name evidence="2" type="ORF">CS006_10525</name>
</gene>
<keyword evidence="2" id="KW-0255">Endonuclease</keyword>
<protein>
    <submittedName>
        <fullName evidence="2">Endonuclease</fullName>
    </submittedName>
</protein>
<evidence type="ECO:0000313" key="2">
    <source>
        <dbReference type="EMBL" id="PJM72362.1"/>
    </source>
</evidence>
<dbReference type="GO" id="GO:0004519">
    <property type="term" value="F:endonuclease activity"/>
    <property type="evidence" value="ECO:0007669"/>
    <property type="project" value="UniProtKB-KW"/>
</dbReference>
<reference evidence="2 3" key="1">
    <citation type="submission" date="2017-10" db="EMBL/GenBank/DDBJ databases">
        <title>Draft genome sequences of strains TRE 1, TRE 9, TRE H and TRI 7, isolated from tamarins, belonging to four potential novel Bifidobacterium species.</title>
        <authorList>
            <person name="Mattarelli P."/>
            <person name="Modesto M."/>
            <person name="Puglisi E."/>
            <person name="Morelli L."/>
            <person name="Spezio C."/>
            <person name="Bonetti A."/>
            <person name="Sandri C."/>
        </authorList>
    </citation>
    <scope>NUCLEOTIDE SEQUENCE [LARGE SCALE GENOMIC DNA]</scope>
    <source>
        <strain evidence="3">TRE1</strain>
    </source>
</reference>
<proteinExistence type="predicted"/>
<comment type="caution">
    <text evidence="2">The sequence shown here is derived from an EMBL/GenBank/DDBJ whole genome shotgun (WGS) entry which is preliminary data.</text>
</comment>
<dbReference type="PANTHER" id="PTHR46609:SF6">
    <property type="entry name" value="EXONUCLEASE, PHAGE-TYPE_RECB, C-TERMINAL DOMAIN-CONTAINING PROTEIN-RELATED"/>
    <property type="match status" value="1"/>
</dbReference>
<dbReference type="Proteomes" id="UP000229095">
    <property type="component" value="Unassembled WGS sequence"/>
</dbReference>
<keyword evidence="2" id="KW-0540">Nuclease</keyword>
<dbReference type="NCBIfam" id="TIGR03033">
    <property type="entry name" value="phage_rel_nuc"/>
    <property type="match status" value="1"/>
</dbReference>
<evidence type="ECO:0000259" key="1">
    <source>
        <dbReference type="Pfam" id="PF09588"/>
    </source>
</evidence>
<keyword evidence="2" id="KW-0378">Hydrolase</keyword>
<sequence length="327" mass="37248">MTRVTLKSTDMFELVRFKQRTRAERHAAWLEQRRHGVGGSDMSTILGLNPFSTPYELWLEKTGRRTPEDIGDKWAVVKGNALEGELRRRFRRLHPEWTVIDGTDISLVSRTHPVMHASLDGFIHDEATDSWGVLEIKTTNANRGRTDWHDDDGNIVAPDYYMAQVTHYMAVTGFTWGYFYADIGESEPVEVRFERDETDITTVIDAAEEFWGYVQRDDMPALTGTDVDLVQSKPPYPEGYEQVEDTDFDQLAALYDSYAHAETDARKAKAKIGERLKAMVGAGREGLVSGGWKAGYHTVHFKAQPARPAKEAYDQRRFAVKPLNERN</sequence>
<dbReference type="InterPro" id="IPR051703">
    <property type="entry name" value="NF-kappa-B_Signaling_Reg"/>
</dbReference>
<dbReference type="PANTHER" id="PTHR46609">
    <property type="entry name" value="EXONUCLEASE, PHAGE-TYPE/RECB, C-TERMINAL DOMAIN-CONTAINING PROTEIN"/>
    <property type="match status" value="1"/>
</dbReference>
<dbReference type="EMBL" id="PEBI01000006">
    <property type="protein sequence ID" value="PJM72362.1"/>
    <property type="molecule type" value="Genomic_DNA"/>
</dbReference>
<dbReference type="AlphaFoldDB" id="A0A2M9H6B2"/>
<dbReference type="InterPro" id="IPR019080">
    <property type="entry name" value="YqaJ_viral_recombinase"/>
</dbReference>
<dbReference type="InterPro" id="IPR017482">
    <property type="entry name" value="Lambda-type_endonuclease"/>
</dbReference>
<evidence type="ECO:0000313" key="3">
    <source>
        <dbReference type="Proteomes" id="UP000229095"/>
    </source>
</evidence>
<feature type="domain" description="YqaJ viral recombinase" evidence="1">
    <location>
        <begin position="29"/>
        <end position="174"/>
    </location>
</feature>
<name>A0A2M9H6B2_9BIFI</name>
<dbReference type="InterPro" id="IPR011604">
    <property type="entry name" value="PDDEXK-like_dom_sf"/>
</dbReference>
<accession>A0A2M9H6B2</accession>
<organism evidence="2 3">
    <name type="scientific">Bifidobacterium primatium</name>
    <dbReference type="NCBI Taxonomy" id="2045438"/>
    <lineage>
        <taxon>Bacteria</taxon>
        <taxon>Bacillati</taxon>
        <taxon>Actinomycetota</taxon>
        <taxon>Actinomycetes</taxon>
        <taxon>Bifidobacteriales</taxon>
        <taxon>Bifidobacteriaceae</taxon>
        <taxon>Bifidobacterium</taxon>
    </lineage>
</organism>